<dbReference type="GO" id="GO:0016787">
    <property type="term" value="F:hydrolase activity"/>
    <property type="evidence" value="ECO:0007669"/>
    <property type="project" value="UniProtKB-KW"/>
</dbReference>
<comment type="cofactor">
    <cofactor evidence="1">
        <name>Mg(2+)</name>
        <dbReference type="ChEBI" id="CHEBI:18420"/>
    </cofactor>
</comment>
<dbReference type="NCBIfam" id="NF002559">
    <property type="entry name" value="PRK02134.1"/>
    <property type="match status" value="1"/>
</dbReference>
<dbReference type="Gene3D" id="3.20.20.370">
    <property type="entry name" value="Glycoside hydrolase/deacetylase"/>
    <property type="match status" value="1"/>
</dbReference>
<sequence length="232" mass="26467">MKILINADDFGLTKGVTEGIIKAHTDGIVQSTTLMMNGKATQYAIAKAKKQPSLQVGIHLVLTWGKPLNNDLTILTNKDGFFKFSKSEKELHTEELTAIKKEWQTQIDAFLSSGLPLHHIDSHHHVHGWKALKSVIIELATMYQVPIRYTESLRNESDLLLTEQIWTHFYDSGVNNNLFSHLKNLPDKHVEVMTHPGFVDDDLRQQSSYTLKREEELELLCSLQLPNWAEKL</sequence>
<evidence type="ECO:0000256" key="1">
    <source>
        <dbReference type="ARBA" id="ARBA00001946"/>
    </source>
</evidence>
<name>A0A1M5UCL8_9BACI</name>
<evidence type="ECO:0000256" key="4">
    <source>
        <dbReference type="ARBA" id="ARBA00022842"/>
    </source>
</evidence>
<dbReference type="PANTHER" id="PTHR31609">
    <property type="entry name" value="YDJC DEACETYLASE FAMILY MEMBER"/>
    <property type="match status" value="1"/>
</dbReference>
<dbReference type="InterPro" id="IPR011330">
    <property type="entry name" value="Glyco_hydro/deAcase_b/a-brl"/>
</dbReference>
<keyword evidence="2" id="KW-0479">Metal-binding</keyword>
<dbReference type="InterPro" id="IPR006879">
    <property type="entry name" value="YdjC-like"/>
</dbReference>
<keyword evidence="5" id="KW-0119">Carbohydrate metabolism</keyword>
<dbReference type="PANTHER" id="PTHR31609:SF1">
    <property type="entry name" value="CARBOHYDRATE DEACETYLASE"/>
    <property type="match status" value="1"/>
</dbReference>
<dbReference type="OrthoDB" id="9774177at2"/>
<dbReference type="GO" id="GO:0019213">
    <property type="term" value="F:deacetylase activity"/>
    <property type="evidence" value="ECO:0007669"/>
    <property type="project" value="TreeGrafter"/>
</dbReference>
<keyword evidence="7" id="KW-1185">Reference proteome</keyword>
<evidence type="ECO:0000313" key="6">
    <source>
        <dbReference type="EMBL" id="SHH60699.1"/>
    </source>
</evidence>
<dbReference type="GO" id="GO:0046872">
    <property type="term" value="F:metal ion binding"/>
    <property type="evidence" value="ECO:0007669"/>
    <property type="project" value="UniProtKB-KW"/>
</dbReference>
<evidence type="ECO:0000256" key="2">
    <source>
        <dbReference type="ARBA" id="ARBA00022723"/>
    </source>
</evidence>
<dbReference type="GO" id="GO:0005975">
    <property type="term" value="P:carbohydrate metabolic process"/>
    <property type="evidence" value="ECO:0007669"/>
    <property type="project" value="InterPro"/>
</dbReference>
<proteinExistence type="predicted"/>
<dbReference type="SUPFAM" id="SSF88713">
    <property type="entry name" value="Glycoside hydrolase/deacetylase"/>
    <property type="match status" value="1"/>
</dbReference>
<protein>
    <recommendedName>
        <fullName evidence="8">Carbohydrate deacetylase</fullName>
    </recommendedName>
</protein>
<organism evidence="6 7">
    <name type="scientific">Virgibacillus chiguensis</name>
    <dbReference type="NCBI Taxonomy" id="411959"/>
    <lineage>
        <taxon>Bacteria</taxon>
        <taxon>Bacillati</taxon>
        <taxon>Bacillota</taxon>
        <taxon>Bacilli</taxon>
        <taxon>Bacillales</taxon>
        <taxon>Bacillaceae</taxon>
        <taxon>Virgibacillus</taxon>
    </lineage>
</organism>
<evidence type="ECO:0000256" key="3">
    <source>
        <dbReference type="ARBA" id="ARBA00022801"/>
    </source>
</evidence>
<evidence type="ECO:0008006" key="8">
    <source>
        <dbReference type="Google" id="ProtNLM"/>
    </source>
</evidence>
<keyword evidence="3" id="KW-0378">Hydrolase</keyword>
<dbReference type="RefSeq" id="WP_073009365.1">
    <property type="nucleotide sequence ID" value="NZ_FQXD01000009.1"/>
</dbReference>
<dbReference type="EMBL" id="FQXD01000009">
    <property type="protein sequence ID" value="SHH60699.1"/>
    <property type="molecule type" value="Genomic_DNA"/>
</dbReference>
<reference evidence="7" key="1">
    <citation type="submission" date="2016-11" db="EMBL/GenBank/DDBJ databases">
        <authorList>
            <person name="Varghese N."/>
            <person name="Submissions S."/>
        </authorList>
    </citation>
    <scope>NUCLEOTIDE SEQUENCE [LARGE SCALE GENOMIC DNA]</scope>
    <source>
        <strain evidence="7">CGMCC 1.6496</strain>
    </source>
</reference>
<evidence type="ECO:0000313" key="7">
    <source>
        <dbReference type="Proteomes" id="UP000184079"/>
    </source>
</evidence>
<evidence type="ECO:0000256" key="5">
    <source>
        <dbReference type="ARBA" id="ARBA00023277"/>
    </source>
</evidence>
<accession>A0A1M5UCL8</accession>
<dbReference type="AlphaFoldDB" id="A0A1M5UCL8"/>
<dbReference type="Proteomes" id="UP000184079">
    <property type="component" value="Unassembled WGS sequence"/>
</dbReference>
<gene>
    <name evidence="6" type="ORF">SAMN05421807_109120</name>
</gene>
<keyword evidence="4" id="KW-0460">Magnesium</keyword>
<dbReference type="Pfam" id="PF04794">
    <property type="entry name" value="YdjC"/>
    <property type="match status" value="1"/>
</dbReference>